<sequence>MARKNPLGKVKDVAVETLKAPATVAGSAVGIARDAVTSLVGGKSDPVPDEKTDPGTPDEAPAKKTPAKKAPAKKPAAKKAPAKKEATKKATAKKPAAKKAPARKASTEPVNVTEELGLDPAPVAKKKDAAKDATKPVTDIDAAADPSTVDVTPADVAKQVGNDG</sequence>
<proteinExistence type="predicted"/>
<evidence type="ECO:0000256" key="1">
    <source>
        <dbReference type="SAM" id="MobiDB-lite"/>
    </source>
</evidence>
<organism evidence="2 3">
    <name type="scientific">Nocardioides thalensis</name>
    <dbReference type="NCBI Taxonomy" id="1914755"/>
    <lineage>
        <taxon>Bacteria</taxon>
        <taxon>Bacillati</taxon>
        <taxon>Actinomycetota</taxon>
        <taxon>Actinomycetes</taxon>
        <taxon>Propionibacteriales</taxon>
        <taxon>Nocardioidaceae</taxon>
        <taxon>Nocardioides</taxon>
    </lineage>
</organism>
<feature type="compositionally biased region" description="Basic residues" evidence="1">
    <location>
        <begin position="65"/>
        <end position="81"/>
    </location>
</feature>
<dbReference type="Proteomes" id="UP000530424">
    <property type="component" value="Unassembled WGS sequence"/>
</dbReference>
<gene>
    <name evidence="2" type="ORF">HNR19_003775</name>
</gene>
<feature type="compositionally biased region" description="Basic and acidic residues" evidence="1">
    <location>
        <begin position="125"/>
        <end position="134"/>
    </location>
</feature>
<evidence type="ECO:0000313" key="3">
    <source>
        <dbReference type="Proteomes" id="UP000530424"/>
    </source>
</evidence>
<dbReference type="RefSeq" id="WP_179669366.1">
    <property type="nucleotide sequence ID" value="NZ_JACCFP010000001.1"/>
</dbReference>
<comment type="caution">
    <text evidence="2">The sequence shown here is derived from an EMBL/GenBank/DDBJ whole genome shotgun (WGS) entry which is preliminary data.</text>
</comment>
<name>A0A853C702_9ACTN</name>
<evidence type="ECO:0000313" key="2">
    <source>
        <dbReference type="EMBL" id="NYJ03077.1"/>
    </source>
</evidence>
<feature type="region of interest" description="Disordered" evidence="1">
    <location>
        <begin position="37"/>
        <end position="164"/>
    </location>
</feature>
<protein>
    <submittedName>
        <fullName evidence="2">Uncharacterized protein involved in copper resistance</fullName>
    </submittedName>
</protein>
<accession>A0A853C702</accession>
<reference evidence="2 3" key="1">
    <citation type="submission" date="2020-07" db="EMBL/GenBank/DDBJ databases">
        <title>Sequencing the genomes of 1000 actinobacteria strains.</title>
        <authorList>
            <person name="Klenk H.-P."/>
        </authorList>
    </citation>
    <scope>NUCLEOTIDE SEQUENCE [LARGE SCALE GENOMIC DNA]</scope>
    <source>
        <strain evidence="2 3">DSM 103833</strain>
    </source>
</reference>
<dbReference type="EMBL" id="JACCFP010000001">
    <property type="protein sequence ID" value="NYJ03077.1"/>
    <property type="molecule type" value="Genomic_DNA"/>
</dbReference>
<keyword evidence="3" id="KW-1185">Reference proteome</keyword>
<feature type="compositionally biased region" description="Basic residues" evidence="1">
    <location>
        <begin position="90"/>
        <end position="102"/>
    </location>
</feature>
<dbReference type="AlphaFoldDB" id="A0A853C702"/>